<proteinExistence type="predicted"/>
<evidence type="ECO:0000313" key="2">
    <source>
        <dbReference type="Proteomes" id="UP000610456"/>
    </source>
</evidence>
<organism evidence="1 2">
    <name type="scientific">Salinimicrobium marinum</name>
    <dbReference type="NCBI Taxonomy" id="680283"/>
    <lineage>
        <taxon>Bacteria</taxon>
        <taxon>Pseudomonadati</taxon>
        <taxon>Bacteroidota</taxon>
        <taxon>Flavobacteriia</taxon>
        <taxon>Flavobacteriales</taxon>
        <taxon>Flavobacteriaceae</taxon>
        <taxon>Salinimicrobium</taxon>
    </lineage>
</organism>
<dbReference type="RefSeq" id="WP_189606268.1">
    <property type="nucleotide sequence ID" value="NZ_BMXB01000023.1"/>
</dbReference>
<protein>
    <recommendedName>
        <fullName evidence="3">Exostosin family protein</fullName>
    </recommendedName>
</protein>
<accession>A0A918SLN5</accession>
<reference evidence="1" key="1">
    <citation type="journal article" date="2014" name="Int. J. Syst. Evol. Microbiol.">
        <title>Complete genome sequence of Corynebacterium casei LMG S-19264T (=DSM 44701T), isolated from a smear-ripened cheese.</title>
        <authorList>
            <consortium name="US DOE Joint Genome Institute (JGI-PGF)"/>
            <person name="Walter F."/>
            <person name="Albersmeier A."/>
            <person name="Kalinowski J."/>
            <person name="Ruckert C."/>
        </authorList>
    </citation>
    <scope>NUCLEOTIDE SEQUENCE</scope>
    <source>
        <strain evidence="1">KCTC 12719</strain>
    </source>
</reference>
<name>A0A918SLN5_9FLAO</name>
<keyword evidence="2" id="KW-1185">Reference proteome</keyword>
<gene>
    <name evidence="1" type="ORF">GCM10007103_34020</name>
</gene>
<reference evidence="1" key="2">
    <citation type="submission" date="2020-09" db="EMBL/GenBank/DDBJ databases">
        <authorList>
            <person name="Sun Q."/>
            <person name="Kim S."/>
        </authorList>
    </citation>
    <scope>NUCLEOTIDE SEQUENCE</scope>
    <source>
        <strain evidence="1">KCTC 12719</strain>
    </source>
</reference>
<evidence type="ECO:0000313" key="1">
    <source>
        <dbReference type="EMBL" id="GHA50432.1"/>
    </source>
</evidence>
<dbReference type="AlphaFoldDB" id="A0A918SLN5"/>
<dbReference type="Proteomes" id="UP000610456">
    <property type="component" value="Unassembled WGS sequence"/>
</dbReference>
<sequence>MPGTGENHLIIKKEQLSNDYFVSCEDNMDYFFVPMGQYPLNYRIEEKDKWDLGGSRKKSIFMTGNMDSRFYYKIENFPIFSIVSRRRVYDYLICANIFMKIKSFNDLNNYISGEADNGVILIDTQNDFSIDFQNLKKITREFNFYLALPGTIIPYCHNLIEAMSVGCIPIIQRSYAKSLHPELVNGENSLFFETLEGLDEVIRKSFNLSDSEILRIRANVLDYYNSHLTASSVIERIENKKFNKIFIQGGWCSIEKAISSLQKL</sequence>
<dbReference type="EMBL" id="BMXB01000023">
    <property type="protein sequence ID" value="GHA50432.1"/>
    <property type="molecule type" value="Genomic_DNA"/>
</dbReference>
<evidence type="ECO:0008006" key="3">
    <source>
        <dbReference type="Google" id="ProtNLM"/>
    </source>
</evidence>
<comment type="caution">
    <text evidence="1">The sequence shown here is derived from an EMBL/GenBank/DDBJ whole genome shotgun (WGS) entry which is preliminary data.</text>
</comment>